<sequence length="121" mass="13533">GKEDVHAMMCLVESGEMPKNVAEKHGVSTAMVYEYMRRHLVASPFRTVARVVGDEIVAEEYLRGDKMTEIARRYKVSNSAIVRSLTRSNVERRPRDASVGKQIVDGVVHRICSACGKLLPM</sequence>
<organism evidence="1">
    <name type="scientific">marine sediment metagenome</name>
    <dbReference type="NCBI Taxonomy" id="412755"/>
    <lineage>
        <taxon>unclassified sequences</taxon>
        <taxon>metagenomes</taxon>
        <taxon>ecological metagenomes</taxon>
    </lineage>
</organism>
<reference evidence="1" key="1">
    <citation type="journal article" date="2014" name="Front. Microbiol.">
        <title>High frequency of phylogenetically diverse reductive dehalogenase-homologous genes in deep subseafloor sedimentary metagenomes.</title>
        <authorList>
            <person name="Kawai M."/>
            <person name="Futagami T."/>
            <person name="Toyoda A."/>
            <person name="Takaki Y."/>
            <person name="Nishi S."/>
            <person name="Hori S."/>
            <person name="Arai W."/>
            <person name="Tsubouchi T."/>
            <person name="Morono Y."/>
            <person name="Uchiyama I."/>
            <person name="Ito T."/>
            <person name="Fujiyama A."/>
            <person name="Inagaki F."/>
            <person name="Takami H."/>
        </authorList>
    </citation>
    <scope>NUCLEOTIDE SEQUENCE</scope>
    <source>
        <strain evidence="1">Expedition CK06-06</strain>
    </source>
</reference>
<proteinExistence type="predicted"/>
<accession>X1EYI2</accession>
<comment type="caution">
    <text evidence="1">The sequence shown here is derived from an EMBL/GenBank/DDBJ whole genome shotgun (WGS) entry which is preliminary data.</text>
</comment>
<protein>
    <recommendedName>
        <fullName evidence="2">Resolvase HTH domain-containing protein</fullName>
    </recommendedName>
</protein>
<feature type="non-terminal residue" evidence="1">
    <location>
        <position position="121"/>
    </location>
</feature>
<feature type="non-terminal residue" evidence="1">
    <location>
        <position position="1"/>
    </location>
</feature>
<dbReference type="EMBL" id="BART01039408">
    <property type="protein sequence ID" value="GAH13658.1"/>
    <property type="molecule type" value="Genomic_DNA"/>
</dbReference>
<gene>
    <name evidence="1" type="ORF">S01H4_64787</name>
</gene>
<dbReference type="AlphaFoldDB" id="X1EYI2"/>
<evidence type="ECO:0000313" key="1">
    <source>
        <dbReference type="EMBL" id="GAH13658.1"/>
    </source>
</evidence>
<name>X1EYI2_9ZZZZ</name>
<dbReference type="Gene3D" id="1.10.10.60">
    <property type="entry name" value="Homeodomain-like"/>
    <property type="match status" value="1"/>
</dbReference>
<evidence type="ECO:0008006" key="2">
    <source>
        <dbReference type="Google" id="ProtNLM"/>
    </source>
</evidence>